<name>A0A1E4RG08_9ASCO</name>
<sequence>MIRITKTKFKDLKLIVSDFDETVTVGDTIKYVAESAYLAKPQYKPTFDHFTQTYMKAYSEYTKDFGSRDSLVKEREFQTNLKKIEMISINEITSKGLFKDIPVDIFGKQANKVRLKPGFTDFLALAIDKKIPIKILSINWLKVFIEAVLTLNGFNPTEHNIEILVNDLVSVNGITTGDFDPTISIRTGLDKLDHIKKLNHLYNNQIMYIGDSSTDLLALLEVKYGIIIEGGSILNLLQKLNIKNDNLHIASWNLLAQKI</sequence>
<proteinExistence type="predicted"/>
<keyword evidence="2" id="KW-1185">Reference proteome</keyword>
<protein>
    <submittedName>
        <fullName evidence="1">HAD-like protein</fullName>
    </submittedName>
</protein>
<gene>
    <name evidence="1" type="ORF">HYPBUDRAFT_142557</name>
</gene>
<reference evidence="2" key="1">
    <citation type="submission" date="2016-05" db="EMBL/GenBank/DDBJ databases">
        <title>Comparative genomics of biotechnologically important yeasts.</title>
        <authorList>
            <consortium name="DOE Joint Genome Institute"/>
            <person name="Riley R."/>
            <person name="Haridas S."/>
            <person name="Wolfe K.H."/>
            <person name="Lopes M.R."/>
            <person name="Hittinger C.T."/>
            <person name="Goker M."/>
            <person name="Salamov A."/>
            <person name="Wisecaver J."/>
            <person name="Long T.M."/>
            <person name="Aerts A.L."/>
            <person name="Barry K."/>
            <person name="Choi C."/>
            <person name="Clum A."/>
            <person name="Coughlan A.Y."/>
            <person name="Deshpande S."/>
            <person name="Douglass A.P."/>
            <person name="Hanson S.J."/>
            <person name="Klenk H.-P."/>
            <person name="Labutti K."/>
            <person name="Lapidus A."/>
            <person name="Lindquist E."/>
            <person name="Lipzen A."/>
            <person name="Meier-Kolthoff J.P."/>
            <person name="Ohm R.A."/>
            <person name="Otillar R.P."/>
            <person name="Pangilinan J."/>
            <person name="Peng Y."/>
            <person name="Rokas A."/>
            <person name="Rosa C.A."/>
            <person name="Scheuner C."/>
            <person name="Sibirny A.A."/>
            <person name="Slot J.C."/>
            <person name="Stielow J.B."/>
            <person name="Sun H."/>
            <person name="Kurtzman C.P."/>
            <person name="Blackwell M."/>
            <person name="Grigoriev I.V."/>
            <person name="Jeffries T.W."/>
        </authorList>
    </citation>
    <scope>NUCLEOTIDE SEQUENCE [LARGE SCALE GENOMIC DNA]</scope>
    <source>
        <strain evidence="2">NRRL Y-1933</strain>
    </source>
</reference>
<evidence type="ECO:0000313" key="1">
    <source>
        <dbReference type="EMBL" id="ODV66197.1"/>
    </source>
</evidence>
<accession>A0A1E4RG08</accession>
<dbReference type="AlphaFoldDB" id="A0A1E4RG08"/>
<dbReference type="GeneID" id="30994378"/>
<dbReference type="Gene3D" id="3.40.50.1000">
    <property type="entry name" value="HAD superfamily/HAD-like"/>
    <property type="match status" value="1"/>
</dbReference>
<dbReference type="Proteomes" id="UP000095085">
    <property type="component" value="Unassembled WGS sequence"/>
</dbReference>
<dbReference type="InterPro" id="IPR050849">
    <property type="entry name" value="HAD-like_hydrolase_phosphatase"/>
</dbReference>
<dbReference type="PANTHER" id="PTHR28181">
    <property type="entry name" value="UPF0655 PROTEIN YCR015C"/>
    <property type="match status" value="1"/>
</dbReference>
<dbReference type="STRING" id="984485.A0A1E4RG08"/>
<dbReference type="PANTHER" id="PTHR28181:SF1">
    <property type="entry name" value="COLD TOLERANCE PROTEIN 1"/>
    <property type="match status" value="1"/>
</dbReference>
<dbReference type="InterPro" id="IPR023214">
    <property type="entry name" value="HAD_sf"/>
</dbReference>
<dbReference type="InterPro" id="IPR036412">
    <property type="entry name" value="HAD-like_sf"/>
</dbReference>
<evidence type="ECO:0000313" key="2">
    <source>
        <dbReference type="Proteomes" id="UP000095085"/>
    </source>
</evidence>
<dbReference type="OrthoDB" id="10255128at2759"/>
<dbReference type="Pfam" id="PF12710">
    <property type="entry name" value="HAD"/>
    <property type="match status" value="1"/>
</dbReference>
<dbReference type="SUPFAM" id="SSF56784">
    <property type="entry name" value="HAD-like"/>
    <property type="match status" value="1"/>
</dbReference>
<dbReference type="RefSeq" id="XP_020075264.1">
    <property type="nucleotide sequence ID" value="XM_020219828.1"/>
</dbReference>
<organism evidence="1 2">
    <name type="scientific">Hyphopichia burtonii NRRL Y-1933</name>
    <dbReference type="NCBI Taxonomy" id="984485"/>
    <lineage>
        <taxon>Eukaryota</taxon>
        <taxon>Fungi</taxon>
        <taxon>Dikarya</taxon>
        <taxon>Ascomycota</taxon>
        <taxon>Saccharomycotina</taxon>
        <taxon>Pichiomycetes</taxon>
        <taxon>Debaryomycetaceae</taxon>
        <taxon>Hyphopichia</taxon>
    </lineage>
</organism>
<dbReference type="EMBL" id="KV454543">
    <property type="protein sequence ID" value="ODV66197.1"/>
    <property type="molecule type" value="Genomic_DNA"/>
</dbReference>